<proteinExistence type="predicted"/>
<accession>A0A841C5R5</accession>
<protein>
    <submittedName>
        <fullName evidence="1">Uncharacterized protein</fullName>
    </submittedName>
</protein>
<dbReference type="Proteomes" id="UP000587527">
    <property type="component" value="Unassembled WGS sequence"/>
</dbReference>
<keyword evidence="2" id="KW-1185">Reference proteome</keyword>
<dbReference type="EMBL" id="JACHMN010000003">
    <property type="protein sequence ID" value="MBB5874412.1"/>
    <property type="molecule type" value="Genomic_DNA"/>
</dbReference>
<sequence length="50" mass="5367">MQSVTPAPTSDAAAEHVDHIPAHVKGSYVNCEQYARQPRLTPTPGRPAGR</sequence>
<name>A0A841C5R5_9ACTN</name>
<gene>
    <name evidence="1" type="ORF">F4553_007846</name>
</gene>
<dbReference type="RefSeq" id="WP_184846532.1">
    <property type="nucleotide sequence ID" value="NZ_JACHMN010000003.1"/>
</dbReference>
<reference evidence="1 2" key="1">
    <citation type="submission" date="2020-08" db="EMBL/GenBank/DDBJ databases">
        <title>Sequencing the genomes of 1000 actinobacteria strains.</title>
        <authorList>
            <person name="Klenk H.-P."/>
        </authorList>
    </citation>
    <scope>NUCLEOTIDE SEQUENCE [LARGE SCALE GENOMIC DNA]</scope>
    <source>
        <strain evidence="1 2">DSM 45362</strain>
    </source>
</reference>
<organism evidence="1 2">
    <name type="scientific">Allocatelliglobosispora scoriae</name>
    <dbReference type="NCBI Taxonomy" id="643052"/>
    <lineage>
        <taxon>Bacteria</taxon>
        <taxon>Bacillati</taxon>
        <taxon>Actinomycetota</taxon>
        <taxon>Actinomycetes</taxon>
        <taxon>Micromonosporales</taxon>
        <taxon>Micromonosporaceae</taxon>
        <taxon>Allocatelliglobosispora</taxon>
    </lineage>
</organism>
<evidence type="ECO:0000313" key="2">
    <source>
        <dbReference type="Proteomes" id="UP000587527"/>
    </source>
</evidence>
<evidence type="ECO:0000313" key="1">
    <source>
        <dbReference type="EMBL" id="MBB5874412.1"/>
    </source>
</evidence>
<comment type="caution">
    <text evidence="1">The sequence shown here is derived from an EMBL/GenBank/DDBJ whole genome shotgun (WGS) entry which is preliminary data.</text>
</comment>
<dbReference type="AlphaFoldDB" id="A0A841C5R5"/>